<proteinExistence type="predicted"/>
<feature type="domain" description="DNA methylase adenine-specific" evidence="1">
    <location>
        <begin position="57"/>
        <end position="150"/>
    </location>
</feature>
<name>A0A3M6SAJ6_LIMRT</name>
<gene>
    <name evidence="2" type="ORF">C5O77_10240</name>
</gene>
<dbReference type="EMBL" id="PTLS01000053">
    <property type="protein sequence ID" value="RMX24425.1"/>
    <property type="molecule type" value="Genomic_DNA"/>
</dbReference>
<dbReference type="SUPFAM" id="SSF53335">
    <property type="entry name" value="S-adenosyl-L-methionine-dependent methyltransferases"/>
    <property type="match status" value="1"/>
</dbReference>
<organism evidence="2 3">
    <name type="scientific">Limosilactobacillus reuteri</name>
    <name type="common">Lactobacillus reuteri</name>
    <dbReference type="NCBI Taxonomy" id="1598"/>
    <lineage>
        <taxon>Bacteria</taxon>
        <taxon>Bacillati</taxon>
        <taxon>Bacillota</taxon>
        <taxon>Bacilli</taxon>
        <taxon>Lactobacillales</taxon>
        <taxon>Lactobacillaceae</taxon>
        <taxon>Limosilactobacillus</taxon>
    </lineage>
</organism>
<dbReference type="InterPro" id="IPR029063">
    <property type="entry name" value="SAM-dependent_MTases_sf"/>
</dbReference>
<dbReference type="Pfam" id="PF02384">
    <property type="entry name" value="N6_Mtase"/>
    <property type="match status" value="1"/>
</dbReference>
<comment type="caution">
    <text evidence="2">The sequence shown here is derived from an EMBL/GenBank/DDBJ whole genome shotgun (WGS) entry which is preliminary data.</text>
</comment>
<evidence type="ECO:0000313" key="2">
    <source>
        <dbReference type="EMBL" id="RMX24425.1"/>
    </source>
</evidence>
<dbReference type="GO" id="GO:0032259">
    <property type="term" value="P:methylation"/>
    <property type="evidence" value="ECO:0007669"/>
    <property type="project" value="UniProtKB-KW"/>
</dbReference>
<sequence length="171" mass="19713">MELKELTEKTLVLFNSKNTTELIKKLPSYWNDDDTKTKFKELVSDLSIDWLQKIFQYYEADRKGKKQDYTPTTLAKLMVNLALRNSEKHITDMCAGSGALTIQCWNLNHDIEAECLEFDEKVIPILLFNLAVRNIKATVYQMDVLQQEVTNSWQVVAGDEFGKVIENGDND</sequence>
<dbReference type="Proteomes" id="UP000276940">
    <property type="component" value="Unassembled WGS sequence"/>
</dbReference>
<dbReference type="RefSeq" id="WP_124216628.1">
    <property type="nucleotide sequence ID" value="NZ_PTLS01000053.1"/>
</dbReference>
<keyword evidence="2" id="KW-0808">Transferase</keyword>
<dbReference type="GO" id="GO:0003677">
    <property type="term" value="F:DNA binding"/>
    <property type="evidence" value="ECO:0007669"/>
    <property type="project" value="InterPro"/>
</dbReference>
<dbReference type="AlphaFoldDB" id="A0A3M6SAJ6"/>
<reference evidence="2 3" key="1">
    <citation type="journal article" date="2018" name="J Appl Environ Microbiol">
        <title>The gut symbionts Lactobacillus reuteri R2lc and 2010 encode a polyketide synthase cluster that activates the mammalian aryl-hydrocarbon receptor.</title>
        <authorList>
            <person name="Ozcam M."/>
            <person name="Roos S."/>
            <person name="Van Pijkeren J.P."/>
        </authorList>
    </citation>
    <scope>NUCLEOTIDE SEQUENCE [LARGE SCALE GENOMIC DNA]</scope>
    <source>
        <strain evidence="2 3">R2lc</strain>
    </source>
</reference>
<dbReference type="Gene3D" id="3.40.50.150">
    <property type="entry name" value="Vaccinia Virus protein VP39"/>
    <property type="match status" value="1"/>
</dbReference>
<protein>
    <submittedName>
        <fullName evidence="2">N-6 DNA methylase</fullName>
    </submittedName>
</protein>
<evidence type="ECO:0000259" key="1">
    <source>
        <dbReference type="Pfam" id="PF02384"/>
    </source>
</evidence>
<keyword evidence="2" id="KW-0489">Methyltransferase</keyword>
<evidence type="ECO:0000313" key="3">
    <source>
        <dbReference type="Proteomes" id="UP000276940"/>
    </source>
</evidence>
<accession>A0A3M6SAJ6</accession>
<dbReference type="GO" id="GO:0008170">
    <property type="term" value="F:N-methyltransferase activity"/>
    <property type="evidence" value="ECO:0007669"/>
    <property type="project" value="InterPro"/>
</dbReference>
<dbReference type="InterPro" id="IPR003356">
    <property type="entry name" value="DNA_methylase_A-5"/>
</dbReference>